<evidence type="ECO:0008006" key="3">
    <source>
        <dbReference type="Google" id="ProtNLM"/>
    </source>
</evidence>
<sequence>MTTKPAASIGALLPRGPGHQFVFYGDSCSGIAGAPHEKTFASVNAIIRRLDPRPEFVLFLGDEIAGLSANPNALRAQWHHWLDQEMGWLDRQAIPLWNCTSNHTTYDSMSEAVFAEMLGHLPRNGPPGQEGLSYWVRRGDLLLVFVHTAWSGLGGEGHVETVWLRDVLHRHRDARHKLVVGHHPVHAINGFSGAYQREIGPEHAGAFWDTLVDGGVLAYLCSHILAFDVQVHRGVLQICTAGAGTAHRMPEGVEYLHCVQAALDDRGLRYQVLDVDGTVRERLSWPLQSPGLSTWAALSPGTSTASFTGRLDADRIVGFRFKGHAAATGEGTAQTLFCGHDLEGNTPIWIGLRGVDQRLTVIIGPEARRSPHYWHGPAIAPDSSFDLTLLVHTGMGPGGLLLRAGNDEKWSSLAAASAWGAERLAWPTCWGVGSGAKGPKDQPFRGTGLAVSFCS</sequence>
<keyword evidence="2" id="KW-1185">Reference proteome</keyword>
<evidence type="ECO:0000313" key="2">
    <source>
        <dbReference type="Proteomes" id="UP000190092"/>
    </source>
</evidence>
<gene>
    <name evidence="1" type="ORF">SAMN02745126_05135</name>
</gene>
<dbReference type="InterPro" id="IPR029052">
    <property type="entry name" value="Metallo-depent_PP-like"/>
</dbReference>
<reference evidence="2" key="1">
    <citation type="submission" date="2017-02" db="EMBL/GenBank/DDBJ databases">
        <authorList>
            <person name="Varghese N."/>
            <person name="Submissions S."/>
        </authorList>
    </citation>
    <scope>NUCLEOTIDE SEQUENCE [LARGE SCALE GENOMIC DNA]</scope>
    <source>
        <strain evidence="2">ATCC 27094</strain>
    </source>
</reference>
<dbReference type="SUPFAM" id="SSF56300">
    <property type="entry name" value="Metallo-dependent phosphatases"/>
    <property type="match status" value="1"/>
</dbReference>
<dbReference type="STRING" id="225324.SAMN02745126_05135"/>
<dbReference type="EMBL" id="FUWJ01000010">
    <property type="protein sequence ID" value="SKA31911.1"/>
    <property type="molecule type" value="Genomic_DNA"/>
</dbReference>
<accession>A0A1T4SVI9</accession>
<protein>
    <recommendedName>
        <fullName evidence="3">Calcineurin-like phosphoesterase domain-containing protein</fullName>
    </recommendedName>
</protein>
<dbReference type="Proteomes" id="UP000190092">
    <property type="component" value="Unassembled WGS sequence"/>
</dbReference>
<name>A0A1T4SVI9_9HYPH</name>
<dbReference type="Gene3D" id="3.60.21.10">
    <property type="match status" value="1"/>
</dbReference>
<evidence type="ECO:0000313" key="1">
    <source>
        <dbReference type="EMBL" id="SKA31911.1"/>
    </source>
</evidence>
<organism evidence="1 2">
    <name type="scientific">Enhydrobacter aerosaccus</name>
    <dbReference type="NCBI Taxonomy" id="225324"/>
    <lineage>
        <taxon>Bacteria</taxon>
        <taxon>Pseudomonadati</taxon>
        <taxon>Pseudomonadota</taxon>
        <taxon>Alphaproteobacteria</taxon>
        <taxon>Hyphomicrobiales</taxon>
        <taxon>Enhydrobacter</taxon>
    </lineage>
</organism>
<dbReference type="AlphaFoldDB" id="A0A1T4SVI9"/>
<dbReference type="RefSeq" id="WP_218191310.1">
    <property type="nucleotide sequence ID" value="NZ_FUWJ01000010.1"/>
</dbReference>
<proteinExistence type="predicted"/>